<comment type="caution">
    <text evidence="4">The sequence shown here is derived from an EMBL/GenBank/DDBJ whole genome shotgun (WGS) entry which is preliminary data.</text>
</comment>
<dbReference type="STRING" id="442562.Rumeso_01985"/>
<dbReference type="RefSeq" id="WP_156362942.1">
    <property type="nucleotide sequence ID" value="NZ_KK088581.1"/>
</dbReference>
<reference evidence="4 5" key="1">
    <citation type="submission" date="2013-02" db="EMBL/GenBank/DDBJ databases">
        <authorList>
            <person name="Fiebig A."/>
            <person name="Goeker M."/>
            <person name="Klenk H.-P.P."/>
        </authorList>
    </citation>
    <scope>NUCLEOTIDE SEQUENCE [LARGE SCALE GENOMIC DNA]</scope>
    <source>
        <strain evidence="4 5">DSM 19309</strain>
    </source>
</reference>
<keyword evidence="2" id="KW-0732">Signal</keyword>
<dbReference type="HOGENOM" id="CLU_1453410_0_0_5"/>
<name>A0A017HPJ9_9RHOB</name>
<dbReference type="PANTHER" id="PTHR22576:SF37">
    <property type="entry name" value="MUCOSA-ASSOCIATED LYMPHOID TISSUE LYMPHOMA TRANSLOCATION PROTEIN 1"/>
    <property type="match status" value="1"/>
</dbReference>
<evidence type="ECO:0000259" key="3">
    <source>
        <dbReference type="PROSITE" id="PS50208"/>
    </source>
</evidence>
<dbReference type="PROSITE" id="PS50208">
    <property type="entry name" value="CASPASE_P20"/>
    <property type="match status" value="1"/>
</dbReference>
<gene>
    <name evidence="4" type="ORF">Rumeso_01985</name>
</gene>
<dbReference type="InterPro" id="IPR052039">
    <property type="entry name" value="Caspase-related_regulators"/>
</dbReference>
<dbReference type="PATRIC" id="fig|442562.3.peg.1960"/>
<dbReference type="SUPFAM" id="SSF52129">
    <property type="entry name" value="Caspase-like"/>
    <property type="match status" value="1"/>
</dbReference>
<dbReference type="InterPro" id="IPR001309">
    <property type="entry name" value="Pept_C14_p20"/>
</dbReference>
<dbReference type="Gene3D" id="3.40.50.1460">
    <property type="match status" value="1"/>
</dbReference>
<feature type="region of interest" description="Disordered" evidence="1">
    <location>
        <begin position="162"/>
        <end position="186"/>
    </location>
</feature>
<feature type="domain" description="Caspase family p20" evidence="3">
    <location>
        <begin position="26"/>
        <end position="155"/>
    </location>
</feature>
<feature type="chain" id="PRO_5001496011" description="Caspase family p20 domain-containing protein" evidence="2">
    <location>
        <begin position="27"/>
        <end position="186"/>
    </location>
</feature>
<organism evidence="4 5">
    <name type="scientific">Rubellimicrobium mesophilum DSM 19309</name>
    <dbReference type="NCBI Taxonomy" id="442562"/>
    <lineage>
        <taxon>Bacteria</taxon>
        <taxon>Pseudomonadati</taxon>
        <taxon>Pseudomonadota</taxon>
        <taxon>Alphaproteobacteria</taxon>
        <taxon>Rhodobacterales</taxon>
        <taxon>Roseobacteraceae</taxon>
        <taxon>Rubellimicrobium</taxon>
    </lineage>
</organism>
<dbReference type="OrthoDB" id="9816009at2"/>
<evidence type="ECO:0000313" key="5">
    <source>
        <dbReference type="Proteomes" id="UP000019666"/>
    </source>
</evidence>
<evidence type="ECO:0000256" key="1">
    <source>
        <dbReference type="SAM" id="MobiDB-lite"/>
    </source>
</evidence>
<protein>
    <recommendedName>
        <fullName evidence="3">Caspase family p20 domain-containing protein</fullName>
    </recommendedName>
</protein>
<feature type="signal peptide" evidence="2">
    <location>
        <begin position="1"/>
        <end position="26"/>
    </location>
</feature>
<dbReference type="Proteomes" id="UP000019666">
    <property type="component" value="Unassembled WGS sequence"/>
</dbReference>
<dbReference type="AlphaFoldDB" id="A0A017HPJ9"/>
<dbReference type="EMBL" id="AOSK01000044">
    <property type="protein sequence ID" value="EYD76427.1"/>
    <property type="molecule type" value="Genomic_DNA"/>
</dbReference>
<evidence type="ECO:0000256" key="2">
    <source>
        <dbReference type="SAM" id="SignalP"/>
    </source>
</evidence>
<feature type="compositionally biased region" description="Low complexity" evidence="1">
    <location>
        <begin position="162"/>
        <end position="171"/>
    </location>
</feature>
<dbReference type="Pfam" id="PF00656">
    <property type="entry name" value="Peptidase_C14"/>
    <property type="match status" value="1"/>
</dbReference>
<sequence length="186" mass="20234">MFAGLSRRLGLALVVLLAVTPMTAMAERMALVIGMADYQHTRPLNNTVNDARAIAAELEDIGVEVTLSTDATRDELLQTMSDFAFRSETADLALIYFAGHGVEVQGENYLIPVDAEVHSARDVQQHAVSLEQFMDTVRNARVMRVVILDACRDNPYSDLIETRTATSTSSEGGRRRGARAAAGLPP</sequence>
<dbReference type="GO" id="GO:0006508">
    <property type="term" value="P:proteolysis"/>
    <property type="evidence" value="ECO:0007669"/>
    <property type="project" value="InterPro"/>
</dbReference>
<dbReference type="InterPro" id="IPR029030">
    <property type="entry name" value="Caspase-like_dom_sf"/>
</dbReference>
<accession>A0A017HPJ9</accession>
<evidence type="ECO:0000313" key="4">
    <source>
        <dbReference type="EMBL" id="EYD76427.1"/>
    </source>
</evidence>
<dbReference type="PANTHER" id="PTHR22576">
    <property type="entry name" value="MUCOSA ASSOCIATED LYMPHOID TISSUE LYMPHOMA TRANSLOCATION PROTEIN 1/PARACASPASE"/>
    <property type="match status" value="1"/>
</dbReference>
<dbReference type="InterPro" id="IPR011600">
    <property type="entry name" value="Pept_C14_caspase"/>
</dbReference>
<keyword evidence="5" id="KW-1185">Reference proteome</keyword>
<proteinExistence type="predicted"/>
<dbReference type="GO" id="GO:0004197">
    <property type="term" value="F:cysteine-type endopeptidase activity"/>
    <property type="evidence" value="ECO:0007669"/>
    <property type="project" value="InterPro"/>
</dbReference>